<evidence type="ECO:0000313" key="2">
    <source>
        <dbReference type="EMBL" id="GAA3356085.1"/>
    </source>
</evidence>
<dbReference type="InterPro" id="IPR021213">
    <property type="entry name" value="DUF2567"/>
</dbReference>
<keyword evidence="1" id="KW-0812">Transmembrane</keyword>
<feature type="transmembrane region" description="Helical" evidence="1">
    <location>
        <begin position="100"/>
        <end position="117"/>
    </location>
</feature>
<keyword evidence="1" id="KW-0472">Membrane</keyword>
<dbReference type="EMBL" id="BAAAYK010000038">
    <property type="protein sequence ID" value="GAA3356085.1"/>
    <property type="molecule type" value="Genomic_DNA"/>
</dbReference>
<proteinExistence type="predicted"/>
<reference evidence="3" key="1">
    <citation type="journal article" date="2019" name="Int. J. Syst. Evol. Microbiol.">
        <title>The Global Catalogue of Microorganisms (GCM) 10K type strain sequencing project: providing services to taxonomists for standard genome sequencing and annotation.</title>
        <authorList>
            <consortium name="The Broad Institute Genomics Platform"/>
            <consortium name="The Broad Institute Genome Sequencing Center for Infectious Disease"/>
            <person name="Wu L."/>
            <person name="Ma J."/>
        </authorList>
    </citation>
    <scope>NUCLEOTIDE SEQUENCE [LARGE SCALE GENOMIC DNA]</scope>
    <source>
        <strain evidence="3">JCM 9687</strain>
    </source>
</reference>
<accession>A0ABP6RLU6</accession>
<evidence type="ECO:0000313" key="3">
    <source>
        <dbReference type="Proteomes" id="UP001500483"/>
    </source>
</evidence>
<comment type="caution">
    <text evidence="2">The sequence shown here is derived from an EMBL/GenBank/DDBJ whole genome shotgun (WGS) entry which is preliminary data.</text>
</comment>
<organism evidence="2 3">
    <name type="scientific">Saccharopolyspora gregorii</name>
    <dbReference type="NCBI Taxonomy" id="33914"/>
    <lineage>
        <taxon>Bacteria</taxon>
        <taxon>Bacillati</taxon>
        <taxon>Actinomycetota</taxon>
        <taxon>Actinomycetes</taxon>
        <taxon>Pseudonocardiales</taxon>
        <taxon>Pseudonocardiaceae</taxon>
        <taxon>Saccharopolyspora</taxon>
    </lineage>
</organism>
<dbReference type="Pfam" id="PF10821">
    <property type="entry name" value="DUF2567"/>
    <property type="match status" value="1"/>
</dbReference>
<keyword evidence="3" id="KW-1185">Reference proteome</keyword>
<protein>
    <submittedName>
        <fullName evidence="2">DUF2567 domain-containing protein</fullName>
    </submittedName>
</protein>
<feature type="transmembrane region" description="Helical" evidence="1">
    <location>
        <begin position="71"/>
        <end position="93"/>
    </location>
</feature>
<dbReference type="Proteomes" id="UP001500483">
    <property type="component" value="Unassembled WGS sequence"/>
</dbReference>
<sequence>MRVPGPEERTGRPAVRADLLPALSALSLVALLGMPLGWVWSRIAPPQASLLGRTGTPVPAQIVESYHDFDALALFLLLSFATGIVTAAVLWTLRRRRGPVLLVAAALGSLVSAWLAMRMGATFASELYPWPADLGFGSALTVPPAVGTPWAVLVQPLGLALGYGLAASWNGFDDLGRRS</sequence>
<name>A0ABP6RLU6_9PSEU</name>
<evidence type="ECO:0000256" key="1">
    <source>
        <dbReference type="SAM" id="Phobius"/>
    </source>
</evidence>
<gene>
    <name evidence="2" type="ORF">GCM10020366_18740</name>
</gene>
<feature type="transmembrane region" description="Helical" evidence="1">
    <location>
        <begin position="20"/>
        <end position="40"/>
    </location>
</feature>
<feature type="transmembrane region" description="Helical" evidence="1">
    <location>
        <begin position="150"/>
        <end position="172"/>
    </location>
</feature>
<keyword evidence="1" id="KW-1133">Transmembrane helix</keyword>